<reference evidence="3" key="1">
    <citation type="journal article" date="2019" name="Int. J. Syst. Evol. Microbiol.">
        <title>The Global Catalogue of Microorganisms (GCM) 10K type strain sequencing project: providing services to taxonomists for standard genome sequencing and annotation.</title>
        <authorList>
            <consortium name="The Broad Institute Genomics Platform"/>
            <consortium name="The Broad Institute Genome Sequencing Center for Infectious Disease"/>
            <person name="Wu L."/>
            <person name="Ma J."/>
        </authorList>
    </citation>
    <scope>NUCLEOTIDE SEQUENCE [LARGE SCALE GENOMIC DNA]</scope>
    <source>
        <strain evidence="3">CGMCC 4.7192</strain>
    </source>
</reference>
<comment type="caution">
    <text evidence="2">The sequence shown here is derived from an EMBL/GenBank/DDBJ whole genome shotgun (WGS) entry which is preliminary data.</text>
</comment>
<evidence type="ECO:0000256" key="1">
    <source>
        <dbReference type="SAM" id="Phobius"/>
    </source>
</evidence>
<keyword evidence="3" id="KW-1185">Reference proteome</keyword>
<feature type="transmembrane region" description="Helical" evidence="1">
    <location>
        <begin position="110"/>
        <end position="130"/>
    </location>
</feature>
<dbReference type="InterPro" id="IPR045590">
    <property type="entry name" value="DUF6463"/>
</dbReference>
<evidence type="ECO:0000313" key="3">
    <source>
        <dbReference type="Proteomes" id="UP001597294"/>
    </source>
</evidence>
<evidence type="ECO:0000313" key="2">
    <source>
        <dbReference type="EMBL" id="MFD2208023.1"/>
    </source>
</evidence>
<gene>
    <name evidence="2" type="ORF">ACFSKO_20590</name>
</gene>
<dbReference type="Pfam" id="PF20064">
    <property type="entry name" value="DUF6463"/>
    <property type="match status" value="1"/>
</dbReference>
<dbReference type="Proteomes" id="UP001597294">
    <property type="component" value="Unassembled WGS sequence"/>
</dbReference>
<feature type="transmembrane region" description="Helical" evidence="1">
    <location>
        <begin position="29"/>
        <end position="48"/>
    </location>
</feature>
<protein>
    <submittedName>
        <fullName evidence="2">DUF6463 family protein</fullName>
    </submittedName>
</protein>
<feature type="transmembrane region" description="Helical" evidence="1">
    <location>
        <begin position="73"/>
        <end position="90"/>
    </location>
</feature>
<name>A0ABW5BT29_9PROT</name>
<dbReference type="RefSeq" id="WP_380255241.1">
    <property type="nucleotide sequence ID" value="NZ_JBHUII010000013.1"/>
</dbReference>
<accession>A0ABW5BT29</accession>
<organism evidence="2 3">
    <name type="scientific">Kiloniella antarctica</name>
    <dbReference type="NCBI Taxonomy" id="1550907"/>
    <lineage>
        <taxon>Bacteria</taxon>
        <taxon>Pseudomonadati</taxon>
        <taxon>Pseudomonadota</taxon>
        <taxon>Alphaproteobacteria</taxon>
        <taxon>Rhodospirillales</taxon>
        <taxon>Kiloniellaceae</taxon>
        <taxon>Kiloniella</taxon>
    </lineage>
</organism>
<keyword evidence="1" id="KW-0472">Membrane</keyword>
<keyword evidence="1" id="KW-1133">Transmembrane helix</keyword>
<proteinExistence type="predicted"/>
<sequence length="147" mass="16606">MAQFFIHKEVASDRRRKGFISFVVEGRWVGRWIMAVASFQLLSVPLILAQRGESLSVLTGIDAGEWGAGSSQVAWYFLYSFPLLIVGLFVDRDEKRGALPPYQETLISMVIVMSLFGVILIPMSIFWLMIPPLFGLILKNKISNDCY</sequence>
<keyword evidence="1" id="KW-0812">Transmembrane</keyword>
<dbReference type="EMBL" id="JBHUII010000013">
    <property type="protein sequence ID" value="MFD2208023.1"/>
    <property type="molecule type" value="Genomic_DNA"/>
</dbReference>